<keyword evidence="2" id="KW-0804">Transcription</keyword>
<feature type="compositionally biased region" description="Low complexity" evidence="3">
    <location>
        <begin position="78"/>
        <end position="111"/>
    </location>
</feature>
<dbReference type="Proteomes" id="UP000662200">
    <property type="component" value="Unassembled WGS sequence"/>
</dbReference>
<name>A0A8J3BH60_9ACTN</name>
<keyword evidence="4" id="KW-0812">Transmembrane</keyword>
<feature type="region of interest" description="Disordered" evidence="3">
    <location>
        <begin position="62"/>
        <end position="117"/>
    </location>
</feature>
<dbReference type="InterPro" id="IPR027383">
    <property type="entry name" value="Znf_put"/>
</dbReference>
<protein>
    <recommendedName>
        <fullName evidence="5">Putative zinc-finger domain-containing protein</fullName>
    </recommendedName>
</protein>
<evidence type="ECO:0000256" key="2">
    <source>
        <dbReference type="ARBA" id="ARBA00023163"/>
    </source>
</evidence>
<evidence type="ECO:0000259" key="5">
    <source>
        <dbReference type="Pfam" id="PF13490"/>
    </source>
</evidence>
<dbReference type="Gene3D" id="1.10.10.1320">
    <property type="entry name" value="Anti-sigma factor, zinc-finger domain"/>
    <property type="match status" value="1"/>
</dbReference>
<feature type="transmembrane region" description="Helical" evidence="4">
    <location>
        <begin position="123"/>
        <end position="144"/>
    </location>
</feature>
<dbReference type="EMBL" id="BMQC01000003">
    <property type="protein sequence ID" value="GGK20999.1"/>
    <property type="molecule type" value="Genomic_DNA"/>
</dbReference>
<reference evidence="6" key="1">
    <citation type="journal article" date="2014" name="Int. J. Syst. Evol. Microbiol.">
        <title>Complete genome sequence of Corynebacterium casei LMG S-19264T (=DSM 44701T), isolated from a smear-ripened cheese.</title>
        <authorList>
            <consortium name="US DOE Joint Genome Institute (JGI-PGF)"/>
            <person name="Walter F."/>
            <person name="Albersmeier A."/>
            <person name="Kalinowski J."/>
            <person name="Ruckert C."/>
        </authorList>
    </citation>
    <scope>NUCLEOTIDE SEQUENCE</scope>
    <source>
        <strain evidence="6">JCM 3091</strain>
    </source>
</reference>
<evidence type="ECO:0000313" key="7">
    <source>
        <dbReference type="Proteomes" id="UP000662200"/>
    </source>
</evidence>
<gene>
    <name evidence="6" type="ORF">GCM10010124_11880</name>
</gene>
<evidence type="ECO:0000256" key="3">
    <source>
        <dbReference type="SAM" id="MobiDB-lite"/>
    </source>
</evidence>
<keyword evidence="4" id="KW-0472">Membrane</keyword>
<proteinExistence type="predicted"/>
<evidence type="ECO:0000256" key="1">
    <source>
        <dbReference type="ARBA" id="ARBA00023015"/>
    </source>
</evidence>
<dbReference type="RefSeq" id="WP_189113174.1">
    <property type="nucleotide sequence ID" value="NZ_BMQC01000003.1"/>
</dbReference>
<feature type="domain" description="Putative zinc-finger" evidence="5">
    <location>
        <begin position="12"/>
        <end position="36"/>
    </location>
</feature>
<reference evidence="6" key="2">
    <citation type="submission" date="2020-09" db="EMBL/GenBank/DDBJ databases">
        <authorList>
            <person name="Sun Q."/>
            <person name="Ohkuma M."/>
        </authorList>
    </citation>
    <scope>NUCLEOTIDE SEQUENCE</scope>
    <source>
        <strain evidence="6">JCM 3091</strain>
    </source>
</reference>
<dbReference type="InterPro" id="IPR041916">
    <property type="entry name" value="Anti_sigma_zinc_sf"/>
</dbReference>
<dbReference type="AlphaFoldDB" id="A0A8J3BH60"/>
<organism evidence="6 7">
    <name type="scientific">Pilimelia terevasa</name>
    <dbReference type="NCBI Taxonomy" id="53372"/>
    <lineage>
        <taxon>Bacteria</taxon>
        <taxon>Bacillati</taxon>
        <taxon>Actinomycetota</taxon>
        <taxon>Actinomycetes</taxon>
        <taxon>Micromonosporales</taxon>
        <taxon>Micromonosporaceae</taxon>
        <taxon>Pilimelia</taxon>
    </lineage>
</organism>
<keyword evidence="1" id="KW-0805">Transcription regulation</keyword>
<sequence length="280" mass="28988">MSCPHAHSDASYVLGALGPAERTEYEQHLETCPDCREAVAEIAVLPGLLARLDPGTAEDLLAREPGLLPGPRDGGGRATALPPAPSALRSSPRPLAALRPAPHATARTGGPRRPGRLRRHRRAFVGGGLAAAALAAVVGVAALLPGGAGKGPSDADAARTTVPTTRSGAASAPRLVAMVPVSRDIPLTAELGLTRQGYGTAVRMLCRYADTGPDAPTWTVSLLAYGPDDSREQVGSWVAEPGGPVVAFDGVTRFSGDQLTRLEVVRADNGQRLVTYEVPR</sequence>
<comment type="caution">
    <text evidence="6">The sequence shown here is derived from an EMBL/GenBank/DDBJ whole genome shotgun (WGS) entry which is preliminary data.</text>
</comment>
<evidence type="ECO:0000313" key="6">
    <source>
        <dbReference type="EMBL" id="GGK20999.1"/>
    </source>
</evidence>
<dbReference type="Pfam" id="PF13490">
    <property type="entry name" value="zf-HC2"/>
    <property type="match status" value="1"/>
</dbReference>
<evidence type="ECO:0000256" key="4">
    <source>
        <dbReference type="SAM" id="Phobius"/>
    </source>
</evidence>
<keyword evidence="7" id="KW-1185">Reference proteome</keyword>
<accession>A0A8J3BH60</accession>
<keyword evidence="4" id="KW-1133">Transmembrane helix</keyword>
<feature type="region of interest" description="Disordered" evidence="3">
    <location>
        <begin position="148"/>
        <end position="169"/>
    </location>
</feature>